<feature type="compositionally biased region" description="Low complexity" evidence="8">
    <location>
        <begin position="134"/>
        <end position="143"/>
    </location>
</feature>
<protein>
    <recommendedName>
        <fullName evidence="3">N-acetylglucosamine-6-phosphate deacetylase</fullName>
        <ecNumber evidence="2">3.5.1.25</ecNumber>
    </recommendedName>
</protein>
<keyword evidence="5" id="KW-0378">Hydrolase</keyword>
<dbReference type="SUPFAM" id="SSF51556">
    <property type="entry name" value="Metallo-dependent hydrolases"/>
    <property type="match status" value="1"/>
</dbReference>
<feature type="domain" description="Amidohydrolase-related" evidence="9">
    <location>
        <begin position="66"/>
        <end position="452"/>
    </location>
</feature>
<comment type="caution">
    <text evidence="10">The sequence shown here is derived from an EMBL/GenBank/DDBJ whole genome shotgun (WGS) entry which is preliminary data.</text>
</comment>
<dbReference type="CDD" id="cd00854">
    <property type="entry name" value="NagA"/>
    <property type="match status" value="1"/>
</dbReference>
<dbReference type="Gene3D" id="3.20.20.140">
    <property type="entry name" value="Metal-dependent hydrolases"/>
    <property type="match status" value="1"/>
</dbReference>
<accession>A0ABR3VK18</accession>
<dbReference type="InterPro" id="IPR006680">
    <property type="entry name" value="Amidohydro-rel"/>
</dbReference>
<gene>
    <name evidence="10" type="ORF">VTJ49DRAFT_5721</name>
</gene>
<proteinExistence type="inferred from homology"/>
<dbReference type="Pfam" id="PF01979">
    <property type="entry name" value="Amidohydro_1"/>
    <property type="match status" value="1"/>
</dbReference>
<sequence>MSPPTHPPPPRSGITKFTNCLVLRGNSLVRDDIWISSVTGKIVDAQSAFYDSLVVPDTAIDLGGRIVSPGFIDCQLNGAFGFNFSTLTDDYADRLRELNKKLIKTGVTSYLPTLTSQTSELYKKVLPHLSPSGTTTTTTTTTTPRNPLNGAESLGAHAEGPFLNPLRNGVHNPSALRTARSFTDLEDVYGAENLRPTTTTPAETGKMMNVVPPTVRMITLAPEVGGMMRVIPKLVRRGIVVSMGHSEASYEQAKEAVGKGVRMVTHLLNAMRGMQQREPGILGVLGAGPYFGLVCDGVHLHPATVKLAWNIHPEGLILVTDAMHVLGLPDGRYPWTNGEGEHWIVKKGRVLELEGTGSIAGSSSSLVECIETFLRHSGAPLPLALRAVTATPAAMLGLQGVKGTLDPGADADLVVLSFSESEEEEQVVNKVENAEEGTKSAAAETTPGNTVTTPNADGHEQKKQRGPDLVVEEVWKFGVRVYRREE</sequence>
<dbReference type="PANTHER" id="PTHR11113:SF14">
    <property type="entry name" value="N-ACETYLGLUCOSAMINE-6-PHOSPHATE DEACETYLASE"/>
    <property type="match status" value="1"/>
</dbReference>
<feature type="region of interest" description="Disordered" evidence="8">
    <location>
        <begin position="127"/>
        <end position="146"/>
    </location>
</feature>
<organism evidence="10 11">
    <name type="scientific">Humicola insolens</name>
    <name type="common">Soft-rot fungus</name>
    <dbReference type="NCBI Taxonomy" id="85995"/>
    <lineage>
        <taxon>Eukaryota</taxon>
        <taxon>Fungi</taxon>
        <taxon>Dikarya</taxon>
        <taxon>Ascomycota</taxon>
        <taxon>Pezizomycotina</taxon>
        <taxon>Sordariomycetes</taxon>
        <taxon>Sordariomycetidae</taxon>
        <taxon>Sordariales</taxon>
        <taxon>Chaetomiaceae</taxon>
        <taxon>Mycothermus</taxon>
    </lineage>
</organism>
<evidence type="ECO:0000256" key="3">
    <source>
        <dbReference type="ARBA" id="ARBA00018029"/>
    </source>
</evidence>
<dbReference type="Proteomes" id="UP001583172">
    <property type="component" value="Unassembled WGS sequence"/>
</dbReference>
<reference evidence="10 11" key="1">
    <citation type="journal article" date="2024" name="Commun. Biol.">
        <title>Comparative genomic analysis of thermophilic fungi reveals convergent evolutionary adaptations and gene losses.</title>
        <authorList>
            <person name="Steindorff A.S."/>
            <person name="Aguilar-Pontes M.V."/>
            <person name="Robinson A.J."/>
            <person name="Andreopoulos B."/>
            <person name="LaButti K."/>
            <person name="Kuo A."/>
            <person name="Mondo S."/>
            <person name="Riley R."/>
            <person name="Otillar R."/>
            <person name="Haridas S."/>
            <person name="Lipzen A."/>
            <person name="Grimwood J."/>
            <person name="Schmutz J."/>
            <person name="Clum A."/>
            <person name="Reid I.D."/>
            <person name="Moisan M.C."/>
            <person name="Butler G."/>
            <person name="Nguyen T.T.M."/>
            <person name="Dewar K."/>
            <person name="Conant G."/>
            <person name="Drula E."/>
            <person name="Henrissat B."/>
            <person name="Hansel C."/>
            <person name="Singer S."/>
            <person name="Hutchinson M.I."/>
            <person name="de Vries R.P."/>
            <person name="Natvig D.O."/>
            <person name="Powell A.J."/>
            <person name="Tsang A."/>
            <person name="Grigoriev I.V."/>
        </authorList>
    </citation>
    <scope>NUCLEOTIDE SEQUENCE [LARGE SCALE GENOMIC DNA]</scope>
    <source>
        <strain evidence="10 11">CBS 620.91</strain>
    </source>
</reference>
<dbReference type="InterPro" id="IPR032466">
    <property type="entry name" value="Metal_Hydrolase"/>
</dbReference>
<evidence type="ECO:0000259" key="9">
    <source>
        <dbReference type="Pfam" id="PF01979"/>
    </source>
</evidence>
<evidence type="ECO:0000256" key="7">
    <source>
        <dbReference type="ARBA" id="ARBA00047647"/>
    </source>
</evidence>
<evidence type="ECO:0000256" key="1">
    <source>
        <dbReference type="ARBA" id="ARBA00010716"/>
    </source>
</evidence>
<evidence type="ECO:0000256" key="2">
    <source>
        <dbReference type="ARBA" id="ARBA00011899"/>
    </source>
</evidence>
<feature type="compositionally biased region" description="Basic and acidic residues" evidence="8">
    <location>
        <begin position="457"/>
        <end position="466"/>
    </location>
</feature>
<dbReference type="InterPro" id="IPR003764">
    <property type="entry name" value="GlcNAc_6-P_deAcase"/>
</dbReference>
<keyword evidence="4" id="KW-0479">Metal-binding</keyword>
<evidence type="ECO:0000313" key="11">
    <source>
        <dbReference type="Proteomes" id="UP001583172"/>
    </source>
</evidence>
<evidence type="ECO:0000256" key="8">
    <source>
        <dbReference type="SAM" id="MobiDB-lite"/>
    </source>
</evidence>
<dbReference type="SUPFAM" id="SSF51338">
    <property type="entry name" value="Composite domain of metallo-dependent hydrolases"/>
    <property type="match status" value="1"/>
</dbReference>
<dbReference type="InterPro" id="IPR011059">
    <property type="entry name" value="Metal-dep_hydrolase_composite"/>
</dbReference>
<comment type="catalytic activity">
    <reaction evidence="7">
        <text>N-acetyl-D-glucosamine 6-phosphate + H2O = D-glucosamine 6-phosphate + acetate</text>
        <dbReference type="Rhea" id="RHEA:22936"/>
        <dbReference type="ChEBI" id="CHEBI:15377"/>
        <dbReference type="ChEBI" id="CHEBI:30089"/>
        <dbReference type="ChEBI" id="CHEBI:57513"/>
        <dbReference type="ChEBI" id="CHEBI:58725"/>
        <dbReference type="EC" id="3.5.1.25"/>
    </reaction>
</comment>
<evidence type="ECO:0000313" key="10">
    <source>
        <dbReference type="EMBL" id="KAL1842243.1"/>
    </source>
</evidence>
<feature type="region of interest" description="Disordered" evidence="8">
    <location>
        <begin position="425"/>
        <end position="467"/>
    </location>
</feature>
<comment type="similarity">
    <text evidence="1">Belongs to the metallo-dependent hydrolases superfamily. NagA family.</text>
</comment>
<dbReference type="EMBL" id="JAZGSY010000049">
    <property type="protein sequence ID" value="KAL1842243.1"/>
    <property type="molecule type" value="Genomic_DNA"/>
</dbReference>
<dbReference type="PANTHER" id="PTHR11113">
    <property type="entry name" value="N-ACETYLGLUCOSAMINE-6-PHOSPHATE DEACETYLASE"/>
    <property type="match status" value="1"/>
</dbReference>
<dbReference type="EC" id="3.5.1.25" evidence="2"/>
<name>A0ABR3VK18_HUMIN</name>
<feature type="compositionally biased region" description="Polar residues" evidence="8">
    <location>
        <begin position="446"/>
        <end position="455"/>
    </location>
</feature>
<evidence type="ECO:0000256" key="6">
    <source>
        <dbReference type="ARBA" id="ARBA00023277"/>
    </source>
</evidence>
<evidence type="ECO:0000256" key="4">
    <source>
        <dbReference type="ARBA" id="ARBA00022723"/>
    </source>
</evidence>
<evidence type="ECO:0000256" key="5">
    <source>
        <dbReference type="ARBA" id="ARBA00022801"/>
    </source>
</evidence>
<keyword evidence="11" id="KW-1185">Reference proteome</keyword>
<keyword evidence="6" id="KW-0119">Carbohydrate metabolism</keyword>